<feature type="region of interest" description="Disordered" evidence="1">
    <location>
        <begin position="57"/>
        <end position="79"/>
    </location>
</feature>
<protein>
    <submittedName>
        <fullName evidence="2">Uncharacterized protein</fullName>
    </submittedName>
</protein>
<proteinExistence type="predicted"/>
<feature type="compositionally biased region" description="Basic and acidic residues" evidence="1">
    <location>
        <begin position="68"/>
        <end position="79"/>
    </location>
</feature>
<dbReference type="EMBL" id="OX459968">
    <property type="protein sequence ID" value="CAI9172258.1"/>
    <property type="molecule type" value="Genomic_DNA"/>
</dbReference>
<feature type="region of interest" description="Disordered" evidence="1">
    <location>
        <begin position="1"/>
        <end position="20"/>
    </location>
</feature>
<organism evidence="2 3">
    <name type="scientific">Rangifer tarandus platyrhynchus</name>
    <name type="common">Svalbard reindeer</name>
    <dbReference type="NCBI Taxonomy" id="3082113"/>
    <lineage>
        <taxon>Eukaryota</taxon>
        <taxon>Metazoa</taxon>
        <taxon>Chordata</taxon>
        <taxon>Craniata</taxon>
        <taxon>Vertebrata</taxon>
        <taxon>Euteleostomi</taxon>
        <taxon>Mammalia</taxon>
        <taxon>Eutheria</taxon>
        <taxon>Laurasiatheria</taxon>
        <taxon>Artiodactyla</taxon>
        <taxon>Ruminantia</taxon>
        <taxon>Pecora</taxon>
        <taxon>Cervidae</taxon>
        <taxon>Odocoileinae</taxon>
        <taxon>Rangifer</taxon>
    </lineage>
</organism>
<evidence type="ECO:0000313" key="3">
    <source>
        <dbReference type="Proteomes" id="UP001176941"/>
    </source>
</evidence>
<evidence type="ECO:0000256" key="1">
    <source>
        <dbReference type="SAM" id="MobiDB-lite"/>
    </source>
</evidence>
<reference evidence="2" key="1">
    <citation type="submission" date="2023-04" db="EMBL/GenBank/DDBJ databases">
        <authorList>
            <consortium name="ELIXIR-Norway"/>
        </authorList>
    </citation>
    <scope>NUCLEOTIDE SEQUENCE [LARGE SCALE GENOMIC DNA]</scope>
</reference>
<name>A0ABN8ZFJ8_RANTA</name>
<gene>
    <name evidence="2" type="ORF">MRATA1EN1_LOCUS21220</name>
</gene>
<sequence length="79" mass="8176">MATPSAGELAHRADPRSGCPAAGVRVRLQSAWMAPLASWAAQGATDVQGGHLPGRRAAPLTHVGGHGEAGEWRKTWARG</sequence>
<accession>A0ABN8ZFJ8</accession>
<evidence type="ECO:0000313" key="2">
    <source>
        <dbReference type="EMBL" id="CAI9172258.1"/>
    </source>
</evidence>
<dbReference type="Proteomes" id="UP001176941">
    <property type="component" value="Chromosome 32"/>
</dbReference>
<keyword evidence="3" id="KW-1185">Reference proteome</keyword>